<proteinExistence type="predicted"/>
<gene>
    <name evidence="1" type="ORF">SAMN04489750_2705</name>
</gene>
<dbReference type="Proteomes" id="UP000250028">
    <property type="component" value="Unassembled WGS sequence"/>
</dbReference>
<sequence length="234" mass="25474">MSAVDDARAVLRGLSGSERLAYLRTHSGLPGPRANLTLAAAFAEVARDDEVRSLLTSDEEYLRFCGTVALGPCLAEAPSPEVLAQLRSDATDDRWRIREGVAIALQRVGDDDPDRLRSIVLDWAFDPDPLVLRAAAAAICEPRLITDPAGAAVALEVCRRATATVASWPATQRRDPKLRVLRQGLGYCWSVAVAADPQQGLPAFAQLEQQAATDADVAWIVRENRRKKRLARLL</sequence>
<dbReference type="Pfam" id="PF08713">
    <property type="entry name" value="DNA_alkylation"/>
    <property type="match status" value="1"/>
</dbReference>
<reference evidence="2" key="1">
    <citation type="submission" date="2016-10" db="EMBL/GenBank/DDBJ databases">
        <authorList>
            <person name="Varghese N."/>
            <person name="Submissions S."/>
        </authorList>
    </citation>
    <scope>NUCLEOTIDE SEQUENCE [LARGE SCALE GENOMIC DNA]</scope>
    <source>
        <strain evidence="2">DSM 22951</strain>
    </source>
</reference>
<dbReference type="SUPFAM" id="SSF48371">
    <property type="entry name" value="ARM repeat"/>
    <property type="match status" value="1"/>
</dbReference>
<dbReference type="EMBL" id="UESZ01000001">
    <property type="protein sequence ID" value="SSA35353.1"/>
    <property type="molecule type" value="Genomic_DNA"/>
</dbReference>
<accession>A0A2Y9C228</accession>
<dbReference type="InterPro" id="IPR011989">
    <property type="entry name" value="ARM-like"/>
</dbReference>
<dbReference type="OrthoDB" id="154709at2"/>
<dbReference type="RefSeq" id="WP_109686562.1">
    <property type="nucleotide sequence ID" value="NZ_QGDN01000001.1"/>
</dbReference>
<evidence type="ECO:0000313" key="2">
    <source>
        <dbReference type="Proteomes" id="UP000250028"/>
    </source>
</evidence>
<dbReference type="AlphaFoldDB" id="A0A2Y9C228"/>
<keyword evidence="2" id="KW-1185">Reference proteome</keyword>
<protein>
    <submittedName>
        <fullName evidence="1">DNA alkylation repair enzyme</fullName>
    </submittedName>
</protein>
<organism evidence="1 2">
    <name type="scientific">Branchiibius hedensis</name>
    <dbReference type="NCBI Taxonomy" id="672460"/>
    <lineage>
        <taxon>Bacteria</taxon>
        <taxon>Bacillati</taxon>
        <taxon>Actinomycetota</taxon>
        <taxon>Actinomycetes</taxon>
        <taxon>Micrococcales</taxon>
        <taxon>Dermacoccaceae</taxon>
        <taxon>Branchiibius</taxon>
    </lineage>
</organism>
<name>A0A2Y9C228_9MICO</name>
<evidence type="ECO:0000313" key="1">
    <source>
        <dbReference type="EMBL" id="SSA35353.1"/>
    </source>
</evidence>
<dbReference type="InterPro" id="IPR016024">
    <property type="entry name" value="ARM-type_fold"/>
</dbReference>
<dbReference type="Gene3D" id="1.25.10.10">
    <property type="entry name" value="Leucine-rich Repeat Variant"/>
    <property type="match status" value="1"/>
</dbReference>
<dbReference type="InterPro" id="IPR014825">
    <property type="entry name" value="DNA_alkylation"/>
</dbReference>